<dbReference type="STRING" id="40149.A0A0E0DJI1"/>
<reference evidence="17" key="1">
    <citation type="submission" date="2015-04" db="UniProtKB">
        <authorList>
            <consortium name="EnsemblPlants"/>
        </authorList>
    </citation>
    <scope>IDENTIFICATION</scope>
</reference>
<feature type="compositionally biased region" description="Basic residues" evidence="16">
    <location>
        <begin position="1"/>
        <end position="10"/>
    </location>
</feature>
<dbReference type="GO" id="GO:0046872">
    <property type="term" value="F:metal ion binding"/>
    <property type="evidence" value="ECO:0007669"/>
    <property type="project" value="UniProtKB-KW"/>
</dbReference>
<protein>
    <recommendedName>
        <fullName evidence="13">Inositol-pentakisphosphate 2-kinase IPK1</fullName>
        <ecNumber evidence="4">2.7.1.158</ecNumber>
    </recommendedName>
    <alternativeName>
        <fullName evidence="14">Inositol-1,3,4,5,6-pentakisphosphate 2-kinase IPK1</fullName>
    </alternativeName>
    <alternativeName>
        <fullName evidence="11">Ins(1,3,4,5,6)P5 2-kinase</fullName>
    </alternativeName>
</protein>
<dbReference type="AlphaFoldDB" id="A0A0E0DJI1"/>
<comment type="cofactor">
    <cofactor evidence="2">
        <name>Zn(2+)</name>
        <dbReference type="ChEBI" id="CHEBI:29105"/>
    </cofactor>
</comment>
<evidence type="ECO:0000256" key="6">
    <source>
        <dbReference type="ARBA" id="ARBA00022723"/>
    </source>
</evidence>
<sequence>MARPRGRKRAAAVAEEDSSKPEAAEAKKPAARGRGKRAKASPKPKPETEYFPEKRNLEDLWLSAFPVGTEWENIDKIKEFNWNFENLEKALEEGGELYGKTVYLFGSTEPQLLEVNGESKIVLIPIVVAVDCPFPPSDKIGINSVQRENEEIVPMKAMKMAWVPYVPLEDRLSRIDSLKTKIFTLGCTQRRSALRHLKTERVKLFDYCMPYYMPLNPPEDEDDTVVNIIYPLEPPIVCDFDWEMDDYEDFADEKVKDEVLPEDEKEKFKEFIKERVRERKRELKQAKEARKKAIDDMDPKVKEAFENIKFYKFYPVKTPDTPDVSNVKAKYINRYYRHAHHLISTARIEACGGVADTRRELASHVGPHRVHVASTFPPRLLLPLANPSLQGRGICSFPHRRLHFHFLFLLLVEEEIGSWRLGARCIIPPALLLRRSPEQGCRGSPRPQQLLFCVGMEVVLHEGDAKDWVYKGEGAANLILSYTGSSPSMLGKVLRVKKILKDKGQPAPNCIVFSSHEEHLWGKIPGLLESVKNDCLPQAYATIVMSQHLGANHVDGGVRVRVSKNFFELAGKNVLDNRPAWRVNASAIDAGADSALLISDHTLFSGNPRGSSCIAVEIKAKCGFLPSSEYISKENSIKKQVTRYKMHQHLKFHLGEISKTSEYDPLDLFSGSKERIHMAIKSFFSTPQNNFRIFVDGSLVFGGMGGGADSVHPNETEKCLEDLSKVTGLQLSDFIELLSEAIFKSGVLGKLLATQKLDDHDIEGAIHLYYNIISQPCLVCKSITDTELLRKYATLHSLPLDKSEKIVRDFLISATAKDCSLMISFRPRQSGTTDSEYDSVFLDSVNQSYDYKAYFIDLDVKPLDKMVHYFKLDQKIVNFYTRNGEVGGDPRDPPKGGGPSGDTKVQLQH</sequence>
<keyword evidence="7" id="KW-0547">Nucleotide-binding</keyword>
<evidence type="ECO:0000313" key="17">
    <source>
        <dbReference type="EnsemblPlants" id="OMERI04G23740.1"/>
    </source>
</evidence>
<feature type="coiled-coil region" evidence="15">
    <location>
        <begin position="269"/>
        <end position="296"/>
    </location>
</feature>
<name>A0A0E0DJI1_9ORYZ</name>
<keyword evidence="6" id="KW-0479">Metal-binding</keyword>
<dbReference type="GO" id="GO:1900034">
    <property type="term" value="P:regulation of cellular response to heat"/>
    <property type="evidence" value="ECO:0007669"/>
    <property type="project" value="InterPro"/>
</dbReference>
<dbReference type="EC" id="2.7.1.158" evidence="4"/>
<proteinExistence type="inferred from homology"/>
<feature type="compositionally biased region" description="Basic and acidic residues" evidence="16">
    <location>
        <begin position="17"/>
        <end position="28"/>
    </location>
</feature>
<evidence type="ECO:0000256" key="3">
    <source>
        <dbReference type="ARBA" id="ARBA00007229"/>
    </source>
</evidence>
<dbReference type="PANTHER" id="PTHR33704">
    <property type="entry name" value="PROTEIN HEAT INTOLERANT 4-RELATED"/>
    <property type="match status" value="1"/>
</dbReference>
<dbReference type="GO" id="GO:0005524">
    <property type="term" value="F:ATP binding"/>
    <property type="evidence" value="ECO:0007669"/>
    <property type="project" value="UniProtKB-KW"/>
</dbReference>
<dbReference type="Gene3D" id="3.30.200.110">
    <property type="entry name" value="Inositol-pentakisphosphate 2-kinase, N-lobe"/>
    <property type="match status" value="1"/>
</dbReference>
<keyword evidence="15" id="KW-0175">Coiled coil</keyword>
<feature type="region of interest" description="Disordered" evidence="16">
    <location>
        <begin position="883"/>
        <end position="909"/>
    </location>
</feature>
<comment type="catalytic activity">
    <reaction evidence="1">
        <text>1D-myo-inositol 1,3,4,5,6-pentakisphosphate + ATP = 1D-myo-inositol hexakisphosphate + ADP + H(+)</text>
        <dbReference type="Rhea" id="RHEA:20313"/>
        <dbReference type="ChEBI" id="CHEBI:15378"/>
        <dbReference type="ChEBI" id="CHEBI:30616"/>
        <dbReference type="ChEBI" id="CHEBI:57733"/>
        <dbReference type="ChEBI" id="CHEBI:58130"/>
        <dbReference type="ChEBI" id="CHEBI:456216"/>
        <dbReference type="EC" id="2.7.1.158"/>
    </reaction>
</comment>
<dbReference type="InterPro" id="IPR043001">
    <property type="entry name" value="IP5_2-K_N_lobe"/>
</dbReference>
<accession>A0A0E0DJI1</accession>
<organism evidence="17">
    <name type="scientific">Oryza meridionalis</name>
    <dbReference type="NCBI Taxonomy" id="40149"/>
    <lineage>
        <taxon>Eukaryota</taxon>
        <taxon>Viridiplantae</taxon>
        <taxon>Streptophyta</taxon>
        <taxon>Embryophyta</taxon>
        <taxon>Tracheophyta</taxon>
        <taxon>Spermatophyta</taxon>
        <taxon>Magnoliopsida</taxon>
        <taxon>Liliopsida</taxon>
        <taxon>Poales</taxon>
        <taxon>Poaceae</taxon>
        <taxon>BOP clade</taxon>
        <taxon>Oryzoideae</taxon>
        <taxon>Oryzeae</taxon>
        <taxon>Oryzinae</taxon>
        <taxon>Oryza</taxon>
    </lineage>
</organism>
<dbReference type="Pfam" id="PF06090">
    <property type="entry name" value="Ins_P5_2-kin"/>
    <property type="match status" value="1"/>
</dbReference>
<evidence type="ECO:0000313" key="18">
    <source>
        <dbReference type="Proteomes" id="UP000008021"/>
    </source>
</evidence>
<keyword evidence="8" id="KW-0418">Kinase</keyword>
<evidence type="ECO:0000256" key="4">
    <source>
        <dbReference type="ARBA" id="ARBA00012023"/>
    </source>
</evidence>
<evidence type="ECO:0000256" key="11">
    <source>
        <dbReference type="ARBA" id="ARBA00029574"/>
    </source>
</evidence>
<evidence type="ECO:0000256" key="13">
    <source>
        <dbReference type="ARBA" id="ARBA00071340"/>
    </source>
</evidence>
<evidence type="ECO:0000256" key="16">
    <source>
        <dbReference type="SAM" id="MobiDB-lite"/>
    </source>
</evidence>
<evidence type="ECO:0000256" key="2">
    <source>
        <dbReference type="ARBA" id="ARBA00001947"/>
    </source>
</evidence>
<evidence type="ECO:0000256" key="8">
    <source>
        <dbReference type="ARBA" id="ARBA00022777"/>
    </source>
</evidence>
<dbReference type="Proteomes" id="UP000008021">
    <property type="component" value="Chromosome 4"/>
</dbReference>
<keyword evidence="9" id="KW-0862">Zinc</keyword>
<dbReference type="GO" id="GO:0035299">
    <property type="term" value="F:inositol-1,3,4,5,6-pentakisphosphate 2-kinase activity"/>
    <property type="evidence" value="ECO:0007669"/>
    <property type="project" value="UniProtKB-EC"/>
</dbReference>
<keyword evidence="5" id="KW-0808">Transferase</keyword>
<evidence type="ECO:0000256" key="14">
    <source>
        <dbReference type="ARBA" id="ARBA00079722"/>
    </source>
</evidence>
<evidence type="ECO:0000256" key="10">
    <source>
        <dbReference type="ARBA" id="ARBA00022840"/>
    </source>
</evidence>
<dbReference type="Gramene" id="OMERI04G23740.1">
    <property type="protein sequence ID" value="OMERI04G23740.1"/>
    <property type="gene ID" value="OMERI04G23740"/>
</dbReference>
<dbReference type="EnsemblPlants" id="OMERI04G23740.1">
    <property type="protein sequence ID" value="OMERI04G23740.1"/>
    <property type="gene ID" value="OMERI04G23740"/>
</dbReference>
<dbReference type="PANTHER" id="PTHR33704:SF1">
    <property type="entry name" value="PROTEIN HEAT INTOLERANT 4-RELATED"/>
    <property type="match status" value="1"/>
</dbReference>
<evidence type="ECO:0000256" key="7">
    <source>
        <dbReference type="ARBA" id="ARBA00022741"/>
    </source>
</evidence>
<comment type="similarity">
    <text evidence="3">Belongs to the IPK1 type 2 family.</text>
</comment>
<evidence type="ECO:0000256" key="12">
    <source>
        <dbReference type="ARBA" id="ARBA00056211"/>
    </source>
</evidence>
<dbReference type="InterPro" id="IPR009286">
    <property type="entry name" value="Ins_P5_2-kin"/>
</dbReference>
<dbReference type="InterPro" id="IPR039313">
    <property type="entry name" value="HIT4"/>
</dbReference>
<feature type="region of interest" description="Disordered" evidence="16">
    <location>
        <begin position="1"/>
        <end position="50"/>
    </location>
</feature>
<evidence type="ECO:0000256" key="5">
    <source>
        <dbReference type="ARBA" id="ARBA00022679"/>
    </source>
</evidence>
<keyword evidence="10" id="KW-0067">ATP-binding</keyword>
<keyword evidence="18" id="KW-1185">Reference proteome</keyword>
<evidence type="ECO:0000256" key="15">
    <source>
        <dbReference type="SAM" id="Coils"/>
    </source>
</evidence>
<evidence type="ECO:0000256" key="9">
    <source>
        <dbReference type="ARBA" id="ARBA00022833"/>
    </source>
</evidence>
<evidence type="ECO:0000256" key="1">
    <source>
        <dbReference type="ARBA" id="ARBA00001774"/>
    </source>
</evidence>
<dbReference type="Gene3D" id="6.10.250.2770">
    <property type="match status" value="1"/>
</dbReference>
<dbReference type="FunFam" id="3.30.200.110:FF:000002">
    <property type="entry name" value="Inositol-pentakisphosphate 2-kinase"/>
    <property type="match status" value="1"/>
</dbReference>
<comment type="function">
    <text evidence="12">Phosphorylates Ins(1,3,4,5,6)P5 at position 2 to form Ins(1,2,3,4,5,6)P6 (InsP6 or phytate). Phytate is a regulator of intracellular signaling, a highly abundant animal antinutrient, and a phosphate store in plant seeds. Also phosphorylates Ins(1,3,4,6)P4 and Ins(1,4,5,6)P4 to produce Ins(1,2,3,4,6)P5 and Ins(1,2,4,5,6)P5.</text>
</comment>
<reference evidence="17" key="2">
    <citation type="submission" date="2018-05" db="EMBL/GenBank/DDBJ databases">
        <title>OmerRS3 (Oryza meridionalis Reference Sequence Version 3).</title>
        <authorList>
            <person name="Zhang J."/>
            <person name="Kudrna D."/>
            <person name="Lee S."/>
            <person name="Talag J."/>
            <person name="Welchert J."/>
            <person name="Wing R.A."/>
        </authorList>
    </citation>
    <scope>NUCLEOTIDE SEQUENCE [LARGE SCALE GENOMIC DNA]</scope>
    <source>
        <strain evidence="17">cv. OR44</strain>
    </source>
</reference>
<feature type="compositionally biased region" description="Basic residues" evidence="16">
    <location>
        <begin position="29"/>
        <end position="42"/>
    </location>
</feature>